<evidence type="ECO:0000313" key="2">
    <source>
        <dbReference type="EMBL" id="KAL3652746.1"/>
    </source>
</evidence>
<dbReference type="InterPro" id="IPR053151">
    <property type="entry name" value="RNase_H-like"/>
</dbReference>
<sequence length="233" mass="26537">MPCKVKLNSLFNLSDTNCSFCCCTYESLDHIFMQCPYIQQLWFSSFWHFNLAKFSHLSVNNWLTFIFDKNCPLFSSKELRLEFITFNVILWDKVWYNRNLISHGGNVITANKLLVLVSIQAKDHWSSMAQANKKRSSPNQIWTPPIDGWLKINTDAAFADGLSISGIIIKNKNGTIVLAATFILNCRDAITAECLALFDACIITNYLKIKKAAFFSDCLNAVTFINNSPINCY</sequence>
<dbReference type="Proteomes" id="UP001632038">
    <property type="component" value="Unassembled WGS sequence"/>
</dbReference>
<feature type="domain" description="RNase H type-1" evidence="1">
    <location>
        <begin position="153"/>
        <end position="228"/>
    </location>
</feature>
<dbReference type="EMBL" id="JAVIJP010000005">
    <property type="protein sequence ID" value="KAL3652746.1"/>
    <property type="molecule type" value="Genomic_DNA"/>
</dbReference>
<organism evidence="2 3">
    <name type="scientific">Castilleja foliolosa</name>
    <dbReference type="NCBI Taxonomy" id="1961234"/>
    <lineage>
        <taxon>Eukaryota</taxon>
        <taxon>Viridiplantae</taxon>
        <taxon>Streptophyta</taxon>
        <taxon>Embryophyta</taxon>
        <taxon>Tracheophyta</taxon>
        <taxon>Spermatophyta</taxon>
        <taxon>Magnoliopsida</taxon>
        <taxon>eudicotyledons</taxon>
        <taxon>Gunneridae</taxon>
        <taxon>Pentapetalae</taxon>
        <taxon>asterids</taxon>
        <taxon>lamiids</taxon>
        <taxon>Lamiales</taxon>
        <taxon>Orobanchaceae</taxon>
        <taxon>Pedicularideae</taxon>
        <taxon>Castillejinae</taxon>
        <taxon>Castilleja</taxon>
    </lineage>
</organism>
<name>A0ABD3EEH3_9LAMI</name>
<dbReference type="PANTHER" id="PTHR47723">
    <property type="entry name" value="OS05G0353850 PROTEIN"/>
    <property type="match status" value="1"/>
</dbReference>
<accession>A0ABD3EEH3</accession>
<dbReference type="InterPro" id="IPR002156">
    <property type="entry name" value="RNaseH_domain"/>
</dbReference>
<gene>
    <name evidence="2" type="ORF">CASFOL_002427</name>
</gene>
<keyword evidence="3" id="KW-1185">Reference proteome</keyword>
<dbReference type="PANTHER" id="PTHR47723:SF21">
    <property type="entry name" value="POLYNUCLEOTIDYL TRANSFERASE, RIBONUCLEASE H-LIKE SUPERFAMILY PROTEIN"/>
    <property type="match status" value="1"/>
</dbReference>
<evidence type="ECO:0000313" key="3">
    <source>
        <dbReference type="Proteomes" id="UP001632038"/>
    </source>
</evidence>
<comment type="caution">
    <text evidence="2">The sequence shown here is derived from an EMBL/GenBank/DDBJ whole genome shotgun (WGS) entry which is preliminary data.</text>
</comment>
<reference evidence="3" key="1">
    <citation type="journal article" date="2024" name="IScience">
        <title>Strigolactones Initiate the Formation of Haustorium-like Structures in Castilleja.</title>
        <authorList>
            <person name="Buerger M."/>
            <person name="Peterson D."/>
            <person name="Chory J."/>
        </authorList>
    </citation>
    <scope>NUCLEOTIDE SEQUENCE [LARGE SCALE GENOMIC DNA]</scope>
</reference>
<dbReference type="Pfam" id="PF13456">
    <property type="entry name" value="RVT_3"/>
    <property type="match status" value="1"/>
</dbReference>
<protein>
    <recommendedName>
        <fullName evidence="1">RNase H type-1 domain-containing protein</fullName>
    </recommendedName>
</protein>
<evidence type="ECO:0000259" key="1">
    <source>
        <dbReference type="Pfam" id="PF13456"/>
    </source>
</evidence>
<proteinExistence type="predicted"/>
<dbReference type="AlphaFoldDB" id="A0ABD3EEH3"/>